<organism evidence="2 3">
    <name type="scientific">Pelagimonas varians</name>
    <dbReference type="NCBI Taxonomy" id="696760"/>
    <lineage>
        <taxon>Bacteria</taxon>
        <taxon>Pseudomonadati</taxon>
        <taxon>Pseudomonadota</taxon>
        <taxon>Alphaproteobacteria</taxon>
        <taxon>Rhodobacterales</taxon>
        <taxon>Roseobacteraceae</taxon>
        <taxon>Pelagimonas</taxon>
    </lineage>
</organism>
<protein>
    <submittedName>
        <fullName evidence="2">Beta-lactamase HcpC</fullName>
        <ecNumber evidence="2">3.5.2.6</ecNumber>
    </submittedName>
</protein>
<evidence type="ECO:0000313" key="2">
    <source>
        <dbReference type="EMBL" id="SMX50208.1"/>
    </source>
</evidence>
<dbReference type="GO" id="GO:0008800">
    <property type="term" value="F:beta-lactamase activity"/>
    <property type="evidence" value="ECO:0007669"/>
    <property type="project" value="UniProtKB-EC"/>
</dbReference>
<dbReference type="Gene3D" id="2.40.10.10">
    <property type="entry name" value="Trypsin-like serine proteases"/>
    <property type="match status" value="2"/>
</dbReference>
<keyword evidence="3" id="KW-1185">Reference proteome</keyword>
<feature type="region of interest" description="Disordered" evidence="1">
    <location>
        <begin position="70"/>
        <end position="90"/>
    </location>
</feature>
<dbReference type="Gene3D" id="1.25.40.10">
    <property type="entry name" value="Tetratricopeptide repeat domain"/>
    <property type="match status" value="1"/>
</dbReference>
<keyword evidence="2" id="KW-0378">Hydrolase</keyword>
<dbReference type="EMBL" id="FXYH01000028">
    <property type="protein sequence ID" value="SMX50208.1"/>
    <property type="molecule type" value="Genomic_DNA"/>
</dbReference>
<evidence type="ECO:0000313" key="3">
    <source>
        <dbReference type="Proteomes" id="UP000220836"/>
    </source>
</evidence>
<sequence>MGLNGCFDLSVPALLQVQLTAALRPLCQTVAHGPQPTLVKIQMPRRSFRNAVIDLNNWLTRQIKRRLVRQAHPADSISPFEPRYRHRPKRDDHTELQKISGIQCPLMSQNQGRKISSKKVLNSKGAQKYIGNELCVPLGQPGTVRILMLARDQGVCSTDLKPAKRTYSGMTIRATSVFLVSLYLSSIGTGAQAQSVAECKFGFDIDTQSSAFQAMVVDGEQKRGFWLGINRAPPAVKKIAKFVGRLQVCLVTADGKPGTIVRGGTTTTLNSPFVANCTATLLPNNQLLTNNHCFYDPALTQAGFTIVQEARVNFNYTAKDDIGSVRTFRVHSRELKRDIELDALLLQVIGDANDDIGGHIPMQMVTQVEPFQELRMVHHPAAEPQQYSTGTCQVHRRNSEIDVDRSSFRHTCESTGGSSGSLLFDARTLSVVALHNQGGLSRDGESFNGGHKIAMINQAFDLGFRDAAIAPLDQNLTAVQAFSAAIALSNTAPEAGGLQSMKSKKLQLDALRKIVTDFPGSPSAHSAQTILDNEDTAQQLNAELAALHAARSSLERQKATGLELAAKEPDAQMIAARCDDAAAHPDNSQNPFGVHGVKFGGISISNAELACRAAMNNSPSELRMIYQLGRVLDAKKEYSEAAKLYREAAQEGYAISQYALSILYSNGEGVPQNHSEAFDWCEKAAQQRLPVGRYKLAGLYAKGVGVAQNNYKAFVWYKLAAEQKYVNSLHKMGQIYRLGLLDVPQNHTEAAEWYQKAADLGAANSQNTLGYMYLNGLGVEKDELEAVYFFDLAAEQGEPTAQYNLANHYFKNADYTRLDRLEIARLFASAIGGGNSNARMRLEEFYQDNATARTLQLRLSELGFYNGFIDGDFGSGSKTALAAFCNCGVNGKL</sequence>
<dbReference type="OrthoDB" id="8235393at2"/>
<dbReference type="Pfam" id="PF08238">
    <property type="entry name" value="Sel1"/>
    <property type="match status" value="5"/>
</dbReference>
<dbReference type="InterPro" id="IPR009003">
    <property type="entry name" value="Peptidase_S1_PA"/>
</dbReference>
<dbReference type="InterPro" id="IPR011990">
    <property type="entry name" value="TPR-like_helical_dom_sf"/>
</dbReference>
<evidence type="ECO:0000256" key="1">
    <source>
        <dbReference type="SAM" id="MobiDB-lite"/>
    </source>
</evidence>
<dbReference type="RefSeq" id="WP_097806943.1">
    <property type="nucleotide sequence ID" value="NZ_FXYH01000028.1"/>
</dbReference>
<accession>A0A238L5F3</accession>
<dbReference type="InterPro" id="IPR006597">
    <property type="entry name" value="Sel1-like"/>
</dbReference>
<proteinExistence type="predicted"/>
<gene>
    <name evidence="2" type="primary">hcpC_3</name>
    <name evidence="2" type="ORF">PEV8663_04535</name>
</gene>
<dbReference type="Pfam" id="PF13365">
    <property type="entry name" value="Trypsin_2"/>
    <property type="match status" value="1"/>
</dbReference>
<dbReference type="SUPFAM" id="SSF81901">
    <property type="entry name" value="HCP-like"/>
    <property type="match status" value="1"/>
</dbReference>
<name>A0A238L5F3_9RHOB</name>
<dbReference type="EC" id="3.5.2.6" evidence="2"/>
<dbReference type="AlphaFoldDB" id="A0A238L5F3"/>
<dbReference type="PANTHER" id="PTHR11102">
    <property type="entry name" value="SEL-1-LIKE PROTEIN"/>
    <property type="match status" value="1"/>
</dbReference>
<reference evidence="2 3" key="1">
    <citation type="submission" date="2017-05" db="EMBL/GenBank/DDBJ databases">
        <authorList>
            <person name="Song R."/>
            <person name="Chenine A.L."/>
            <person name="Ruprecht R.M."/>
        </authorList>
    </citation>
    <scope>NUCLEOTIDE SEQUENCE [LARGE SCALE GENOMIC DNA]</scope>
    <source>
        <strain evidence="2 3">CECT 8663</strain>
    </source>
</reference>
<dbReference type="Proteomes" id="UP000220836">
    <property type="component" value="Unassembled WGS sequence"/>
</dbReference>
<dbReference type="PANTHER" id="PTHR11102:SF160">
    <property type="entry name" value="ERAD-ASSOCIATED E3 UBIQUITIN-PROTEIN LIGASE COMPONENT HRD3"/>
    <property type="match status" value="1"/>
</dbReference>
<dbReference type="SMART" id="SM00671">
    <property type="entry name" value="SEL1"/>
    <property type="match status" value="6"/>
</dbReference>
<dbReference type="InterPro" id="IPR050767">
    <property type="entry name" value="Sel1_AlgK"/>
</dbReference>
<dbReference type="SUPFAM" id="SSF50494">
    <property type="entry name" value="Trypsin-like serine proteases"/>
    <property type="match status" value="1"/>
</dbReference>
<dbReference type="InterPro" id="IPR043504">
    <property type="entry name" value="Peptidase_S1_PA_chymotrypsin"/>
</dbReference>